<keyword evidence="2" id="KW-0430">Lectin</keyword>
<evidence type="ECO:0000313" key="4">
    <source>
        <dbReference type="EMBL" id="CAD5315885.1"/>
    </source>
</evidence>
<dbReference type="InterPro" id="IPR036404">
    <property type="entry name" value="Jacalin-like_lectin_dom_sf"/>
</dbReference>
<dbReference type="SUPFAM" id="SSF51101">
    <property type="entry name" value="Mannose-binding lectins"/>
    <property type="match status" value="3"/>
</dbReference>
<dbReference type="EMBL" id="LR881466">
    <property type="protein sequence ID" value="CAD5315885.1"/>
    <property type="molecule type" value="Genomic_DNA"/>
</dbReference>
<dbReference type="PANTHER" id="PTHR47293">
    <property type="entry name" value="JACALIN-RELATED LECTIN 3"/>
    <property type="match status" value="1"/>
</dbReference>
<protein>
    <submittedName>
        <fullName evidence="4">(thale cress) hypothetical protein</fullName>
    </submittedName>
</protein>
<evidence type="ECO:0000256" key="1">
    <source>
        <dbReference type="ARBA" id="ARBA00006568"/>
    </source>
</evidence>
<dbReference type="AlphaFoldDB" id="A0A7G2DYU8"/>
<evidence type="ECO:0000313" key="5">
    <source>
        <dbReference type="Proteomes" id="UP000516314"/>
    </source>
</evidence>
<dbReference type="Gene3D" id="2.100.10.30">
    <property type="entry name" value="Jacalin-like lectin domain"/>
    <property type="match status" value="3"/>
</dbReference>
<dbReference type="PROSITE" id="PS51752">
    <property type="entry name" value="JACALIN_LECTIN"/>
    <property type="match status" value="2"/>
</dbReference>
<dbReference type="SMART" id="SM00915">
    <property type="entry name" value="Jacalin"/>
    <property type="match status" value="3"/>
</dbReference>
<evidence type="ECO:0000256" key="2">
    <source>
        <dbReference type="ARBA" id="ARBA00022734"/>
    </source>
</evidence>
<dbReference type="GO" id="GO:0030246">
    <property type="term" value="F:carbohydrate binding"/>
    <property type="evidence" value="ECO:0007669"/>
    <property type="project" value="UniProtKB-KW"/>
</dbReference>
<dbReference type="Proteomes" id="UP000516314">
    <property type="component" value="Chromosome 1"/>
</dbReference>
<name>A0A7G2DYU8_ARATH</name>
<gene>
    <name evidence="4" type="ORF">AT9943_LOCUS4231</name>
</gene>
<dbReference type="InterPro" id="IPR001229">
    <property type="entry name" value="Jacalin-like_lectin_dom"/>
</dbReference>
<evidence type="ECO:0000259" key="3">
    <source>
        <dbReference type="PROSITE" id="PS51752"/>
    </source>
</evidence>
<organism evidence="4 5">
    <name type="scientific">Arabidopsis thaliana</name>
    <name type="common">Mouse-ear cress</name>
    <dbReference type="NCBI Taxonomy" id="3702"/>
    <lineage>
        <taxon>Eukaryota</taxon>
        <taxon>Viridiplantae</taxon>
        <taxon>Streptophyta</taxon>
        <taxon>Embryophyta</taxon>
        <taxon>Tracheophyta</taxon>
        <taxon>Spermatophyta</taxon>
        <taxon>Magnoliopsida</taxon>
        <taxon>eudicotyledons</taxon>
        <taxon>Gunneridae</taxon>
        <taxon>Pentapetalae</taxon>
        <taxon>rosids</taxon>
        <taxon>malvids</taxon>
        <taxon>Brassicales</taxon>
        <taxon>Brassicaceae</taxon>
        <taxon>Camelineae</taxon>
        <taxon>Arabidopsis</taxon>
    </lineage>
</organism>
<dbReference type="CDD" id="cd09612">
    <property type="entry name" value="Jacalin"/>
    <property type="match status" value="2"/>
</dbReference>
<dbReference type="PANTHER" id="PTHR47293:SF73">
    <property type="entry name" value="JACALIN-RELATED LECTIN 46-RELATED"/>
    <property type="match status" value="1"/>
</dbReference>
<feature type="domain" description="Jacalin-type lectin" evidence="3">
    <location>
        <begin position="2"/>
        <end position="148"/>
    </location>
</feature>
<reference evidence="4 5" key="1">
    <citation type="submission" date="2020-09" db="EMBL/GenBank/DDBJ databases">
        <authorList>
            <person name="Ashkenazy H."/>
        </authorList>
    </citation>
    <scope>NUCLEOTIDE SEQUENCE [LARGE SCALE GENOMIC DNA]</scope>
    <source>
        <strain evidence="5">cv. Cdm-0</strain>
    </source>
</reference>
<dbReference type="InterPro" id="IPR033734">
    <property type="entry name" value="Jacalin-like_lectin_dom_plant"/>
</dbReference>
<dbReference type="Pfam" id="PF01419">
    <property type="entry name" value="Jacalin"/>
    <property type="match status" value="3"/>
</dbReference>
<feature type="domain" description="Jacalin-type lectin" evidence="3">
    <location>
        <begin position="151"/>
        <end position="373"/>
    </location>
</feature>
<dbReference type="FunFam" id="2.100.10.30:FF:000001">
    <property type="entry name" value="Jacalin-related lectin 33"/>
    <property type="match status" value="2"/>
</dbReference>
<sequence>MTQRLEAQGQKTLDSPFVWDDGSDHDDVTKIHERGDSRGKNCIRFDYIKSGQRNYKSFYGPSWAGFTQTFKINHKEDEQLESVEGFYKPDSRTIVGLQFKTNLRISELIGHGKKDDTKFSLAVDGKKIIGFHGCSGSYLESLGAYFTCIAPTRMEAKGAKGGTDWNDGADHEGVAKIYVRGGRDCIQYIKFDYVKDRKYIYGPAHGVRGRGFTESFEINHLDNEYMVSVEGYYDEGDSGIIQGIQFRTNIKTSELIGYNNGNLLVISGMMALLKVGEVVNRDLGLRVFIAEEGEFVVNYPYEFITSVEGTFTNEKDPHVASLTFKTSKGRTSSTFGTPGTKKFVLQSKGCGVVGFHGVLSNDYISGLGAYFRLLPPLPDGEKILYMSSNKTYSSKFDV</sequence>
<proteinExistence type="inferred from homology"/>
<accession>A0A7G2DYU8</accession>
<comment type="similarity">
    <text evidence="1">Belongs to the jacalin lectin family.</text>
</comment>